<dbReference type="InterPro" id="IPR049708">
    <property type="entry name" value="PP0621-like"/>
</dbReference>
<keyword evidence="2" id="KW-1185">Reference proteome</keyword>
<organism evidence="1 2">
    <name type="scientific">Candidatus Sedimenticola endophacoides</name>
    <dbReference type="NCBI Taxonomy" id="2548426"/>
    <lineage>
        <taxon>Bacteria</taxon>
        <taxon>Pseudomonadati</taxon>
        <taxon>Pseudomonadota</taxon>
        <taxon>Gammaproteobacteria</taxon>
        <taxon>Chromatiales</taxon>
        <taxon>Sedimenticolaceae</taxon>
        <taxon>Sedimenticola</taxon>
    </lineage>
</organism>
<dbReference type="NCBIfam" id="NF041023">
    <property type="entry name" value="PP0621_fam"/>
    <property type="match status" value="1"/>
</dbReference>
<protein>
    <recommendedName>
        <fullName evidence="3">Preprotein translocase subunit YajC</fullName>
    </recommendedName>
</protein>
<evidence type="ECO:0008006" key="3">
    <source>
        <dbReference type="Google" id="ProtNLM"/>
    </source>
</evidence>
<dbReference type="AlphaFoldDB" id="A0A657PLS9"/>
<comment type="caution">
    <text evidence="1">The sequence shown here is derived from an EMBL/GenBank/DDBJ whole genome shotgun (WGS) entry which is preliminary data.</text>
</comment>
<sequence>MGLRTLLFLFALGLVYLALRNYLGRGKTLDKQPRTPAFRKTLRCDHCGTHVPSEEAVKTASGSLCCPEHATAKESVGVDPDD</sequence>
<evidence type="ECO:0000313" key="2">
    <source>
        <dbReference type="Proteomes" id="UP000243361"/>
    </source>
</evidence>
<dbReference type="Proteomes" id="UP000243361">
    <property type="component" value="Unassembled WGS sequence"/>
</dbReference>
<gene>
    <name evidence="1" type="ORF">B0D84_05505</name>
</gene>
<dbReference type="EMBL" id="MUIE01000361">
    <property type="protein sequence ID" value="OQX32867.1"/>
    <property type="molecule type" value="Genomic_DNA"/>
</dbReference>
<accession>A0A657PLS9</accession>
<reference evidence="1" key="1">
    <citation type="submission" date="2017-02" db="EMBL/GenBank/DDBJ databases">
        <title>Novel co-symbiosis in the unique lucinid bivalve Phacoides pectinatus.</title>
        <authorList>
            <person name="Lim S.J."/>
            <person name="Davis B.G."/>
            <person name="Gill D.E."/>
            <person name="Engel A.S."/>
            <person name="Anderson L.C."/>
            <person name="Campbell B.J."/>
        </authorList>
    </citation>
    <scope>NUCLEOTIDE SEQUENCE [LARGE SCALE GENOMIC DNA]</scope>
    <source>
        <strain evidence="1">LUC13016_P6</strain>
    </source>
</reference>
<proteinExistence type="predicted"/>
<name>A0A657PLS9_9GAMM</name>
<evidence type="ECO:0000313" key="1">
    <source>
        <dbReference type="EMBL" id="OQX32867.1"/>
    </source>
</evidence>